<evidence type="ECO:0000256" key="1">
    <source>
        <dbReference type="ARBA" id="ARBA00010638"/>
    </source>
</evidence>
<dbReference type="Proteomes" id="UP000248134">
    <property type="component" value="Unassembled WGS sequence"/>
</dbReference>
<keyword evidence="5" id="KW-0460">Magnesium</keyword>
<evidence type="ECO:0000256" key="4">
    <source>
        <dbReference type="PIRSR" id="PIRSR006806-1"/>
    </source>
</evidence>
<dbReference type="PANTHER" id="PTHR23407">
    <property type="entry name" value="ATPASE INHIBITOR/5-FORMYLTETRAHYDROFOLATE CYCLO-LIGASE"/>
    <property type="match status" value="1"/>
</dbReference>
<dbReference type="InterPro" id="IPR002698">
    <property type="entry name" value="FTHF_cligase"/>
</dbReference>
<dbReference type="EMBL" id="QKQS01000023">
    <property type="protein sequence ID" value="PZA11519.1"/>
    <property type="molecule type" value="Genomic_DNA"/>
</dbReference>
<proteinExistence type="inferred from homology"/>
<dbReference type="PIRSF" id="PIRSF006806">
    <property type="entry name" value="FTHF_cligase"/>
    <property type="match status" value="1"/>
</dbReference>
<comment type="catalytic activity">
    <reaction evidence="5">
        <text>(6S)-5-formyl-5,6,7,8-tetrahydrofolate + ATP = (6R)-5,10-methenyltetrahydrofolate + ADP + phosphate</text>
        <dbReference type="Rhea" id="RHEA:10488"/>
        <dbReference type="ChEBI" id="CHEBI:30616"/>
        <dbReference type="ChEBI" id="CHEBI:43474"/>
        <dbReference type="ChEBI" id="CHEBI:57455"/>
        <dbReference type="ChEBI" id="CHEBI:57457"/>
        <dbReference type="ChEBI" id="CHEBI:456216"/>
        <dbReference type="EC" id="6.3.3.2"/>
    </reaction>
</comment>
<evidence type="ECO:0000313" key="7">
    <source>
        <dbReference type="Proteomes" id="UP000248134"/>
    </source>
</evidence>
<name>A0A323UGM8_RHOPL</name>
<dbReference type="GO" id="GO:0009396">
    <property type="term" value="P:folic acid-containing compound biosynthetic process"/>
    <property type="evidence" value="ECO:0007669"/>
    <property type="project" value="TreeGrafter"/>
</dbReference>
<dbReference type="Gene3D" id="3.40.50.10420">
    <property type="entry name" value="NagB/RpiA/CoA transferase-like"/>
    <property type="match status" value="1"/>
</dbReference>
<dbReference type="InterPro" id="IPR037171">
    <property type="entry name" value="NagB/RpiA_transferase-like"/>
</dbReference>
<keyword evidence="6" id="KW-0436">Ligase</keyword>
<organism evidence="6 7">
    <name type="scientific">Rhodopseudomonas palustris</name>
    <dbReference type="NCBI Taxonomy" id="1076"/>
    <lineage>
        <taxon>Bacteria</taxon>
        <taxon>Pseudomonadati</taxon>
        <taxon>Pseudomonadota</taxon>
        <taxon>Alphaproteobacteria</taxon>
        <taxon>Hyphomicrobiales</taxon>
        <taxon>Nitrobacteraceae</taxon>
        <taxon>Rhodopseudomonas</taxon>
    </lineage>
</organism>
<accession>A0A323UGM8</accession>
<comment type="similarity">
    <text evidence="1 5">Belongs to the 5-formyltetrahydrofolate cyclo-ligase family.</text>
</comment>
<feature type="binding site" evidence="4">
    <location>
        <begin position="14"/>
        <end position="18"/>
    </location>
    <ligand>
        <name>ATP</name>
        <dbReference type="ChEBI" id="CHEBI:30616"/>
    </ligand>
</feature>
<evidence type="ECO:0000256" key="5">
    <source>
        <dbReference type="RuleBase" id="RU361279"/>
    </source>
</evidence>
<dbReference type="OrthoDB" id="9801938at2"/>
<keyword evidence="3 4" id="KW-0067">ATP-binding</keyword>
<sequence>MPDFSDSAASGDAKTPLRTAALARRASLSDSDRNAAAMAIAARGLPVPLHEGTVVAGYAPIRGELDPFPLMRAFAARGARLALPVVTRQGAPLLFRLWQENDPLPRSTLGIREPSPDAPEVRPDIVLVPLAAFDASGHRIGYGAGHYDCTLENLRAQRPVIAIGLAFAMQQIPAVPAAAHDVALDYVLTEQGLLTFRRR</sequence>
<dbReference type="GO" id="GO:0030272">
    <property type="term" value="F:5-formyltetrahydrofolate cyclo-ligase activity"/>
    <property type="evidence" value="ECO:0007669"/>
    <property type="project" value="UniProtKB-EC"/>
</dbReference>
<dbReference type="EC" id="6.3.3.2" evidence="5"/>
<evidence type="ECO:0000256" key="2">
    <source>
        <dbReference type="ARBA" id="ARBA00022741"/>
    </source>
</evidence>
<dbReference type="SUPFAM" id="SSF100950">
    <property type="entry name" value="NagB/RpiA/CoA transferase-like"/>
    <property type="match status" value="1"/>
</dbReference>
<protein>
    <recommendedName>
        <fullName evidence="5">5-formyltetrahydrofolate cyclo-ligase</fullName>
        <ecNumber evidence="5">6.3.3.2</ecNumber>
    </recommendedName>
</protein>
<evidence type="ECO:0000256" key="3">
    <source>
        <dbReference type="ARBA" id="ARBA00022840"/>
    </source>
</evidence>
<dbReference type="NCBIfam" id="TIGR02727">
    <property type="entry name" value="MTHFS_bact"/>
    <property type="match status" value="1"/>
</dbReference>
<gene>
    <name evidence="6" type="ORF">DNX69_12775</name>
</gene>
<feature type="binding site" evidence="4">
    <location>
        <begin position="139"/>
        <end position="147"/>
    </location>
    <ligand>
        <name>ATP</name>
        <dbReference type="ChEBI" id="CHEBI:30616"/>
    </ligand>
</feature>
<keyword evidence="5" id="KW-0479">Metal-binding</keyword>
<dbReference type="AlphaFoldDB" id="A0A323UGM8"/>
<comment type="caution">
    <text evidence="6">The sequence shown here is derived from an EMBL/GenBank/DDBJ whole genome shotgun (WGS) entry which is preliminary data.</text>
</comment>
<dbReference type="Pfam" id="PF01812">
    <property type="entry name" value="5-FTHF_cyc-lig"/>
    <property type="match status" value="1"/>
</dbReference>
<dbReference type="GO" id="GO:0005524">
    <property type="term" value="F:ATP binding"/>
    <property type="evidence" value="ECO:0007669"/>
    <property type="project" value="UniProtKB-KW"/>
</dbReference>
<dbReference type="GO" id="GO:0046872">
    <property type="term" value="F:metal ion binding"/>
    <property type="evidence" value="ECO:0007669"/>
    <property type="project" value="UniProtKB-KW"/>
</dbReference>
<dbReference type="RefSeq" id="WP_110787602.1">
    <property type="nucleotide sequence ID" value="NZ_QKQS01000023.1"/>
</dbReference>
<feature type="binding site" evidence="4">
    <location>
        <position position="64"/>
    </location>
    <ligand>
        <name>substrate</name>
    </ligand>
</feature>
<dbReference type="PANTHER" id="PTHR23407:SF1">
    <property type="entry name" value="5-FORMYLTETRAHYDROFOLATE CYCLO-LIGASE"/>
    <property type="match status" value="1"/>
</dbReference>
<dbReference type="InterPro" id="IPR024185">
    <property type="entry name" value="FTHF_cligase-like_sf"/>
</dbReference>
<dbReference type="GO" id="GO:0035999">
    <property type="term" value="P:tetrahydrofolate interconversion"/>
    <property type="evidence" value="ECO:0007669"/>
    <property type="project" value="TreeGrafter"/>
</dbReference>
<evidence type="ECO:0000313" key="6">
    <source>
        <dbReference type="EMBL" id="PZA11519.1"/>
    </source>
</evidence>
<reference evidence="6 7" key="1">
    <citation type="submission" date="2018-06" db="EMBL/GenBank/DDBJ databases">
        <title>Draft Whole-Genome Sequence of the purple photosynthetic bacterium Rhodospeudomonas palustris XCP.</title>
        <authorList>
            <person name="Rayyan A."/>
            <person name="Meyer T.E."/>
            <person name="Kyndt J.A."/>
        </authorList>
    </citation>
    <scope>NUCLEOTIDE SEQUENCE [LARGE SCALE GENOMIC DNA]</scope>
    <source>
        <strain evidence="6 7">XCP</strain>
    </source>
</reference>
<comment type="cofactor">
    <cofactor evidence="5">
        <name>Mg(2+)</name>
        <dbReference type="ChEBI" id="CHEBI:18420"/>
    </cofactor>
</comment>
<keyword evidence="2 4" id="KW-0547">Nucleotide-binding</keyword>